<keyword evidence="1" id="KW-0808">Transferase</keyword>
<keyword evidence="1" id="KW-0695">RNA-directed DNA polymerase</keyword>
<dbReference type="GO" id="GO:0003964">
    <property type="term" value="F:RNA-directed DNA polymerase activity"/>
    <property type="evidence" value="ECO:0007669"/>
    <property type="project" value="UniProtKB-KW"/>
</dbReference>
<accession>A0A225W0H0</accession>
<proteinExistence type="predicted"/>
<dbReference type="OrthoDB" id="775972at2759"/>
<keyword evidence="2" id="KW-1185">Reference proteome</keyword>
<reference evidence="2" key="1">
    <citation type="submission" date="2017-03" db="EMBL/GenBank/DDBJ databases">
        <title>Phytopthora megakarya and P. palmivora, two closely related causual agents of cacao black pod achieved similar genome size and gene model numbers by different mechanisms.</title>
        <authorList>
            <person name="Ali S."/>
            <person name="Shao J."/>
            <person name="Larry D.J."/>
            <person name="Kronmiller B."/>
            <person name="Shen D."/>
            <person name="Strem M.D."/>
            <person name="Melnick R.L."/>
            <person name="Guiltinan M.J."/>
            <person name="Tyler B.M."/>
            <person name="Meinhardt L.W."/>
            <person name="Bailey B.A."/>
        </authorList>
    </citation>
    <scope>NUCLEOTIDE SEQUENCE [LARGE SCALE GENOMIC DNA]</scope>
    <source>
        <strain evidence="2">zdho120</strain>
    </source>
</reference>
<keyword evidence="1" id="KW-0548">Nucleotidyltransferase</keyword>
<name>A0A225W0H0_9STRA</name>
<comment type="caution">
    <text evidence="1">The sequence shown here is derived from an EMBL/GenBank/DDBJ whole genome shotgun (WGS) entry which is preliminary data.</text>
</comment>
<dbReference type="EMBL" id="NBNE01002230">
    <property type="protein sequence ID" value="OWZ11085.1"/>
    <property type="molecule type" value="Genomic_DNA"/>
</dbReference>
<sequence>MVIFGNQFIEDYAIYASGLYVMREIDFATMMKDTTQAQIQRVLEVERDQGDQVVDHQKTLDLEAQDFTEVDPRWIHAYRSFSVLKSKIATTPIPRHFDPDRRATIVVYASDWAISGSLMQ</sequence>
<dbReference type="Proteomes" id="UP000198211">
    <property type="component" value="Unassembled WGS sequence"/>
</dbReference>
<evidence type="ECO:0000313" key="1">
    <source>
        <dbReference type="EMBL" id="OWZ11085.1"/>
    </source>
</evidence>
<dbReference type="AlphaFoldDB" id="A0A225W0H0"/>
<organism evidence="1 2">
    <name type="scientific">Phytophthora megakarya</name>
    <dbReference type="NCBI Taxonomy" id="4795"/>
    <lineage>
        <taxon>Eukaryota</taxon>
        <taxon>Sar</taxon>
        <taxon>Stramenopiles</taxon>
        <taxon>Oomycota</taxon>
        <taxon>Peronosporomycetes</taxon>
        <taxon>Peronosporales</taxon>
        <taxon>Peronosporaceae</taxon>
        <taxon>Phytophthora</taxon>
    </lineage>
</organism>
<gene>
    <name evidence="1" type="ORF">PHMEG_00015940</name>
</gene>
<protein>
    <submittedName>
        <fullName evidence="1">Reverse transcriptase</fullName>
    </submittedName>
</protein>
<evidence type="ECO:0000313" key="2">
    <source>
        <dbReference type="Proteomes" id="UP000198211"/>
    </source>
</evidence>